<dbReference type="SUPFAM" id="SSF51445">
    <property type="entry name" value="(Trans)glycosidases"/>
    <property type="match status" value="1"/>
</dbReference>
<protein>
    <recommendedName>
        <fullName evidence="4">thioglucosidase</fullName>
        <ecNumber evidence="4">3.2.1.147</ecNumber>
    </recommendedName>
    <alternativeName>
        <fullName evidence="6">Sinigrinase</fullName>
    </alternativeName>
    <alternativeName>
        <fullName evidence="7">Thioglucosidase</fullName>
    </alternativeName>
</protein>
<evidence type="ECO:0000313" key="10">
    <source>
        <dbReference type="EMBL" id="CAH8306742.1"/>
    </source>
</evidence>
<dbReference type="EMBL" id="CAKOAT010066266">
    <property type="protein sequence ID" value="CAH8306742.1"/>
    <property type="molecule type" value="Genomic_DNA"/>
</dbReference>
<dbReference type="AlphaFoldDB" id="A0ABC8J3S8"/>
<dbReference type="GO" id="GO:0019137">
    <property type="term" value="F:thioglucosidase activity"/>
    <property type="evidence" value="ECO:0007669"/>
    <property type="project" value="UniProtKB-EC"/>
</dbReference>
<dbReference type="GO" id="GO:0005773">
    <property type="term" value="C:vacuole"/>
    <property type="evidence" value="ECO:0007669"/>
    <property type="project" value="UniProtKB-SubCell"/>
</dbReference>
<dbReference type="PANTHER" id="PTHR10353">
    <property type="entry name" value="GLYCOSYL HYDROLASE"/>
    <property type="match status" value="1"/>
</dbReference>
<organism evidence="10 11">
    <name type="scientific">Eruca vesicaria subsp. sativa</name>
    <name type="common">Garden rocket</name>
    <name type="synonym">Eruca sativa</name>
    <dbReference type="NCBI Taxonomy" id="29727"/>
    <lineage>
        <taxon>Eukaryota</taxon>
        <taxon>Viridiplantae</taxon>
        <taxon>Streptophyta</taxon>
        <taxon>Embryophyta</taxon>
        <taxon>Tracheophyta</taxon>
        <taxon>Spermatophyta</taxon>
        <taxon>Magnoliopsida</taxon>
        <taxon>eudicotyledons</taxon>
        <taxon>Gunneridae</taxon>
        <taxon>Pentapetalae</taxon>
        <taxon>rosids</taxon>
        <taxon>malvids</taxon>
        <taxon>Brassicales</taxon>
        <taxon>Brassicaceae</taxon>
        <taxon>Brassiceae</taxon>
        <taxon>Eruca</taxon>
    </lineage>
</organism>
<dbReference type="PANTHER" id="PTHR10353:SF178">
    <property type="entry name" value="INACTIVE BETA-GLUCOSIDASE 25-RELATED"/>
    <property type="match status" value="1"/>
</dbReference>
<proteinExistence type="inferred from homology"/>
<dbReference type="InterPro" id="IPR001360">
    <property type="entry name" value="Glyco_hydro_1"/>
</dbReference>
<name>A0ABC8J3S8_ERUVS</name>
<accession>A0ABC8J3S8</accession>
<dbReference type="Pfam" id="PF00232">
    <property type="entry name" value="Glyco_hydro_1"/>
    <property type="match status" value="1"/>
</dbReference>
<evidence type="ECO:0000256" key="6">
    <source>
        <dbReference type="ARBA" id="ARBA00032643"/>
    </source>
</evidence>
<comment type="function">
    <text evidence="1">Degradation of glucosinolates (glucose residue linked by a thioglucoside bound to an amino acid derivative) to glucose, sulfate and any of the products: thiocyanates, isothiocyanates, nitriles, epithionitriles or oxazolidine-2-thiones.</text>
</comment>
<evidence type="ECO:0000256" key="1">
    <source>
        <dbReference type="ARBA" id="ARBA00003014"/>
    </source>
</evidence>
<keyword evidence="5" id="KW-0926">Vacuole</keyword>
<evidence type="ECO:0000256" key="4">
    <source>
        <dbReference type="ARBA" id="ARBA00012250"/>
    </source>
</evidence>
<dbReference type="Gene3D" id="3.20.20.80">
    <property type="entry name" value="Glycosidases"/>
    <property type="match status" value="1"/>
</dbReference>
<dbReference type="Proteomes" id="UP001642260">
    <property type="component" value="Unassembled WGS sequence"/>
</dbReference>
<comment type="similarity">
    <text evidence="3 9">Belongs to the glycosyl hydrolase 1 family.</text>
</comment>
<evidence type="ECO:0000256" key="9">
    <source>
        <dbReference type="RuleBase" id="RU003690"/>
    </source>
</evidence>
<evidence type="ECO:0000256" key="7">
    <source>
        <dbReference type="ARBA" id="ARBA00032797"/>
    </source>
</evidence>
<evidence type="ECO:0000256" key="8">
    <source>
        <dbReference type="ARBA" id="ARBA00034026"/>
    </source>
</evidence>
<keyword evidence="11" id="KW-1185">Reference proteome</keyword>
<dbReference type="EC" id="3.2.1.147" evidence="4"/>
<comment type="subcellular location">
    <subcellularLocation>
        <location evidence="2">Vacuole</location>
    </subcellularLocation>
</comment>
<dbReference type="InterPro" id="IPR017853">
    <property type="entry name" value="GH"/>
</dbReference>
<evidence type="ECO:0000256" key="2">
    <source>
        <dbReference type="ARBA" id="ARBA00004116"/>
    </source>
</evidence>
<comment type="catalytic activity">
    <reaction evidence="8">
        <text>a thioglucoside + H2O = a sugar + a thiol.</text>
        <dbReference type="EC" id="3.2.1.147"/>
    </reaction>
</comment>
<evidence type="ECO:0000256" key="5">
    <source>
        <dbReference type="ARBA" id="ARBA00022554"/>
    </source>
</evidence>
<sequence>MGSFIGTFHLPEALDFQEFAKFAFNEYGDRVTHWVTINESYEFSLGGYNTREKAAGRCHKYINDKSDGGDSRCEKCKDGKIGIIQSPMWFEPYESEKSYGFHFRLVSVFKQIRTGEIVVFNIDVSGALCLCLVLFHQTIILLHDIPIVHRAIEVMFFS</sequence>
<comment type="caution">
    <text evidence="10">The sequence shown here is derived from an EMBL/GenBank/DDBJ whole genome shotgun (WGS) entry which is preliminary data.</text>
</comment>
<gene>
    <name evidence="10" type="ORF">ERUC_LOCUS4727</name>
</gene>
<reference evidence="10 11" key="1">
    <citation type="submission" date="2022-03" db="EMBL/GenBank/DDBJ databases">
        <authorList>
            <person name="Macdonald S."/>
            <person name="Ahmed S."/>
            <person name="Newling K."/>
        </authorList>
    </citation>
    <scope>NUCLEOTIDE SEQUENCE [LARGE SCALE GENOMIC DNA]</scope>
</reference>
<evidence type="ECO:0000256" key="3">
    <source>
        <dbReference type="ARBA" id="ARBA00010838"/>
    </source>
</evidence>
<evidence type="ECO:0000313" key="11">
    <source>
        <dbReference type="Proteomes" id="UP001642260"/>
    </source>
</evidence>